<gene>
    <name evidence="2" type="ORF">A2848_02105</name>
</gene>
<feature type="transmembrane region" description="Helical" evidence="1">
    <location>
        <begin position="30"/>
        <end position="48"/>
    </location>
</feature>
<evidence type="ECO:0000313" key="3">
    <source>
        <dbReference type="Proteomes" id="UP000176329"/>
    </source>
</evidence>
<feature type="transmembrane region" description="Helical" evidence="1">
    <location>
        <begin position="68"/>
        <end position="85"/>
    </location>
</feature>
<comment type="caution">
    <text evidence="2">The sequence shown here is derived from an EMBL/GenBank/DDBJ whole genome shotgun (WGS) entry which is preliminary data.</text>
</comment>
<proteinExistence type="predicted"/>
<organism evidence="2 3">
    <name type="scientific">Candidatus Magasanikbacteria bacterium RIFCSPHIGHO2_01_FULL_50_8</name>
    <dbReference type="NCBI Taxonomy" id="1798674"/>
    <lineage>
        <taxon>Bacteria</taxon>
        <taxon>Candidatus Magasanikiibacteriota</taxon>
    </lineage>
</organism>
<keyword evidence="1" id="KW-0472">Membrane</keyword>
<keyword evidence="1" id="KW-1133">Transmembrane helix</keyword>
<evidence type="ECO:0000256" key="1">
    <source>
        <dbReference type="SAM" id="Phobius"/>
    </source>
</evidence>
<reference evidence="2 3" key="1">
    <citation type="journal article" date="2016" name="Nat. Commun.">
        <title>Thousands of microbial genomes shed light on interconnected biogeochemical processes in an aquifer system.</title>
        <authorList>
            <person name="Anantharaman K."/>
            <person name="Brown C.T."/>
            <person name="Hug L.A."/>
            <person name="Sharon I."/>
            <person name="Castelle C.J."/>
            <person name="Probst A.J."/>
            <person name="Thomas B.C."/>
            <person name="Singh A."/>
            <person name="Wilkins M.J."/>
            <person name="Karaoz U."/>
            <person name="Brodie E.L."/>
            <person name="Williams K.H."/>
            <person name="Hubbard S.S."/>
            <person name="Banfield J.F."/>
        </authorList>
    </citation>
    <scope>NUCLEOTIDE SEQUENCE [LARGE SCALE GENOMIC DNA]</scope>
</reference>
<protein>
    <submittedName>
        <fullName evidence="2">Uncharacterized protein</fullName>
    </submittedName>
</protein>
<name>A0A1F6LS88_9BACT</name>
<dbReference type="Proteomes" id="UP000176329">
    <property type="component" value="Unassembled WGS sequence"/>
</dbReference>
<keyword evidence="1" id="KW-0812">Transmembrane</keyword>
<evidence type="ECO:0000313" key="2">
    <source>
        <dbReference type="EMBL" id="OGH62241.1"/>
    </source>
</evidence>
<dbReference type="AlphaFoldDB" id="A0A1F6LS88"/>
<dbReference type="EMBL" id="MFPV01000016">
    <property type="protein sequence ID" value="OGH62241.1"/>
    <property type="molecule type" value="Genomic_DNA"/>
</dbReference>
<sequence>MSIFDKNDLFGYSLKRETLQSSTEFQMRRAPYLFILVMFGFYLFHTFLEWDVSIVKDSALRTAISVHALFQMFPFAVGAICYLLLDIRDNMRK</sequence>
<accession>A0A1F6LS88</accession>